<sequence>MDPEDDTVAGRDDHEIVIDAQPGLTRAQAFNLYLSHAFSTWNARGYEFAAILFTAAAYPDTLVAAALRMIVVYIAMIIFSSSVGHWVERSPSRLRTLLSTICCNRGSVILGSFFWLLILSQENLLNGESPAAAPARLALPRNDVLKGFVFAVAVVFGIIERLSASGNLISMERDWVVTVAAPIGHPYDLTNLNAVMRRIDLVCKLLSPIFISIVISVTGSVRIGVLYTGLTSLISIPIELLSARRVWNGNVVLQAPKSIPPSEPTQHSATGGEGSGIQIRSWPSKARQYFKGLEMYFTSPVWMPSVALAMLHFNMLTWRATFITYLINIGYSLNVITIARAMGSVFEISSTVTSSKVYGLNHAGENFYITEATAERQKEAGGG</sequence>
<keyword evidence="2" id="KW-1185">Reference proteome</keyword>
<comment type="caution">
    <text evidence="1">The sequence shown here is derived from an EMBL/GenBank/DDBJ whole genome shotgun (WGS) entry which is preliminary data.</text>
</comment>
<reference evidence="1" key="1">
    <citation type="submission" date="2022-12" db="EMBL/GenBank/DDBJ databases">
        <title>Genome Sequence of Lasiodiplodia mahajangana.</title>
        <authorList>
            <person name="Buettner E."/>
        </authorList>
    </citation>
    <scope>NUCLEOTIDE SEQUENCE</scope>
    <source>
        <strain evidence="1">VT137</strain>
    </source>
</reference>
<dbReference type="Proteomes" id="UP001153332">
    <property type="component" value="Unassembled WGS sequence"/>
</dbReference>
<organism evidence="1 2">
    <name type="scientific">Lasiodiplodia mahajangana</name>
    <dbReference type="NCBI Taxonomy" id="1108764"/>
    <lineage>
        <taxon>Eukaryota</taxon>
        <taxon>Fungi</taxon>
        <taxon>Dikarya</taxon>
        <taxon>Ascomycota</taxon>
        <taxon>Pezizomycotina</taxon>
        <taxon>Dothideomycetes</taxon>
        <taxon>Dothideomycetes incertae sedis</taxon>
        <taxon>Botryosphaeriales</taxon>
        <taxon>Botryosphaeriaceae</taxon>
        <taxon>Lasiodiplodia</taxon>
    </lineage>
</organism>
<evidence type="ECO:0000313" key="2">
    <source>
        <dbReference type="Proteomes" id="UP001153332"/>
    </source>
</evidence>
<protein>
    <submittedName>
        <fullName evidence="1">Uncharacterized protein</fullName>
    </submittedName>
</protein>
<name>A0ACC2JGZ6_9PEZI</name>
<gene>
    <name evidence="1" type="ORF">O1611_g7135</name>
</gene>
<evidence type="ECO:0000313" key="1">
    <source>
        <dbReference type="EMBL" id="KAJ8126503.1"/>
    </source>
</evidence>
<dbReference type="EMBL" id="JAPUUL010001829">
    <property type="protein sequence ID" value="KAJ8126503.1"/>
    <property type="molecule type" value="Genomic_DNA"/>
</dbReference>
<accession>A0ACC2JGZ6</accession>
<proteinExistence type="predicted"/>